<evidence type="ECO:0000313" key="2">
    <source>
        <dbReference type="EMBL" id="TXN16023.1"/>
    </source>
</evidence>
<dbReference type="OMA" id="MLAHTVN"/>
<name>A0A227B5D7_VIBPH</name>
<dbReference type="OrthoDB" id="9795156at2"/>
<dbReference type="Proteomes" id="UP000321504">
    <property type="component" value="Unassembled WGS sequence"/>
</dbReference>
<dbReference type="InterPro" id="IPR011257">
    <property type="entry name" value="DNA_glycosylase"/>
</dbReference>
<reference evidence="2 4" key="2">
    <citation type="submission" date="2019-08" db="EMBL/GenBank/DDBJ databases">
        <title>Emerging of two pre-pandemic pathogenic O4:KUT lineages of Vibrio parahaemolyticus in coastal eastern China.</title>
        <authorList>
            <person name="Yu H."/>
        </authorList>
    </citation>
    <scope>NUCLEOTIDE SEQUENCE [LARGE SCALE GENOMIC DNA]</scope>
    <source>
        <strain evidence="2 4">HZ17-383</strain>
    </source>
</reference>
<dbReference type="SUPFAM" id="SSF48150">
    <property type="entry name" value="DNA-glycosylase"/>
    <property type="match status" value="1"/>
</dbReference>
<comment type="caution">
    <text evidence="1">The sequence shown here is derived from an EMBL/GenBank/DDBJ whole genome shotgun (WGS) entry which is preliminary data.</text>
</comment>
<proteinExistence type="predicted"/>
<evidence type="ECO:0000313" key="4">
    <source>
        <dbReference type="Proteomes" id="UP000321504"/>
    </source>
</evidence>
<dbReference type="Pfam" id="PF03352">
    <property type="entry name" value="Adenine_glyco"/>
    <property type="match status" value="1"/>
</dbReference>
<dbReference type="EMBL" id="VRMQ01000002">
    <property type="protein sequence ID" value="TXN16023.1"/>
    <property type="molecule type" value="Genomic_DNA"/>
</dbReference>
<reference evidence="1 3" key="1">
    <citation type="journal article" date="2017" name="Appl. Environ. Microbiol.">
        <title>Parallel evolution of two clades of a major Atlantic endemic Vibrio parahaemolyticus pathogen lineage by independent acquisition of related pathogenicity islands.</title>
        <authorList>
            <person name="Xu F."/>
            <person name="Gonzalez-Escalona N."/>
            <person name="Drees K.P."/>
            <person name="Sebra R.P."/>
            <person name="Cooper V.S."/>
            <person name="Jones S.H."/>
            <person name="Whistler C.A."/>
        </authorList>
    </citation>
    <scope>NUCLEOTIDE SEQUENCE [LARGE SCALE GENOMIC DNA]</scope>
    <source>
        <strain evidence="1 3">MAVP-3</strain>
    </source>
</reference>
<organism evidence="1 3">
    <name type="scientific">Vibrio parahaemolyticus</name>
    <dbReference type="NCBI Taxonomy" id="670"/>
    <lineage>
        <taxon>Bacteria</taxon>
        <taxon>Pseudomonadati</taxon>
        <taxon>Pseudomonadota</taxon>
        <taxon>Gammaproteobacteria</taxon>
        <taxon>Vibrionales</taxon>
        <taxon>Vibrionaceae</taxon>
        <taxon>Vibrio</taxon>
    </lineage>
</organism>
<evidence type="ECO:0000313" key="3">
    <source>
        <dbReference type="Proteomes" id="UP000214596"/>
    </source>
</evidence>
<dbReference type="GO" id="GO:0008725">
    <property type="term" value="F:DNA-3-methyladenine glycosylase activity"/>
    <property type="evidence" value="ECO:0007669"/>
    <property type="project" value="InterPro"/>
</dbReference>
<accession>A0A227B5D7</accession>
<dbReference type="AlphaFoldDB" id="A0A227B5D7"/>
<evidence type="ECO:0000313" key="1">
    <source>
        <dbReference type="EMBL" id="OXE32166.1"/>
    </source>
</evidence>
<sequence>MFPKYRHTLRLTSFMSIEKFDAIYQRAAERKGGEDQLEALLSHPLSKEELAAIPNDRWLAAFSMKVFQSGISWSVVRKKWPNFEEVFFGFKIEPLLMLSDEQWETKATDERIIRHLTKVMSIPANARMIHEASIQHGSFGKMVADWPQEKITELWAYLKKHGSRLGGNTGPYTLRQMGADTFILSNDVEAYLRNCKIIEGGKDTKKSHDAATQAFMQWQKESGRSLTEISQIIAFSTGDNRL</sequence>
<dbReference type="EMBL" id="NIXT01000794">
    <property type="protein sequence ID" value="OXE32166.1"/>
    <property type="molecule type" value="Genomic_DNA"/>
</dbReference>
<dbReference type="Proteomes" id="UP000214596">
    <property type="component" value="Unassembled WGS sequence"/>
</dbReference>
<dbReference type="PANTHER" id="PTHR30037">
    <property type="entry name" value="DNA-3-METHYLADENINE GLYCOSYLASE 1"/>
    <property type="match status" value="1"/>
</dbReference>
<protein>
    <submittedName>
        <fullName evidence="1">3-methyladenine DNA glycosylase</fullName>
    </submittedName>
    <submittedName>
        <fullName evidence="2">DNA-3-methyladenine glycosylase I</fullName>
    </submittedName>
</protein>
<dbReference type="GO" id="GO:0006284">
    <property type="term" value="P:base-excision repair"/>
    <property type="evidence" value="ECO:0007669"/>
    <property type="project" value="InterPro"/>
</dbReference>
<dbReference type="InterPro" id="IPR052891">
    <property type="entry name" value="DNA-3mA_glycosylase"/>
</dbReference>
<dbReference type="PANTHER" id="PTHR30037:SF3">
    <property type="entry name" value="BLR0857 PROTEIN"/>
    <property type="match status" value="1"/>
</dbReference>
<dbReference type="InterPro" id="IPR005019">
    <property type="entry name" value="Adenine_glyco"/>
</dbReference>
<dbReference type="Gene3D" id="1.10.340.30">
    <property type="entry name" value="Hypothetical protein, domain 2"/>
    <property type="match status" value="1"/>
</dbReference>
<gene>
    <name evidence="1" type="ORF">CA163_14120</name>
    <name evidence="2" type="ORF">FVP01_08610</name>
</gene>